<dbReference type="SMART" id="SM00331">
    <property type="entry name" value="PP2C_SIG"/>
    <property type="match status" value="1"/>
</dbReference>
<dbReference type="PANTHER" id="PTHR35801">
    <property type="entry name" value="PHOSPHOSERINE PHOSPHATASE RSBX"/>
    <property type="match status" value="1"/>
</dbReference>
<proteinExistence type="predicted"/>
<sequence length="342" mass="34827">MTPAEVASTEDVEWVAVDHESAVGAARRAATALAVRLGFAEARRAEVALVVSELATNQLRHAGSGSVLLRARRTDQDAAVEVLAVDSGPGMRDVTAAMRDGASSAGTLGIGLGTLPRLASAWDVWSAPGQGTVVGATFGPDRDPVPWAASATSVTRTMTGQSVCGDACAVRSDDGVVTALLADGLGHGPLAAAASGEAVRVFLLGPARGPAEHLRAVHREIAGTRGAAVSVAQVVGSTVRFAALGNVAAFQLGQGRRRSMVTHPGIAGSGSAQVRETTYPVEAPGVLVLHSDGLTERMDLGRYAGLTARTPLVVAGVLLRDFGVRRDDASVLVVPLGDRSAA</sequence>
<dbReference type="InterPro" id="IPR039248">
    <property type="entry name" value="Ptase_RsbX"/>
</dbReference>
<dbReference type="AlphaFoldDB" id="A0A2W5WQI1"/>
<keyword evidence="3" id="KW-1185">Reference proteome</keyword>
<dbReference type="Pfam" id="PF07228">
    <property type="entry name" value="SpoIIE"/>
    <property type="match status" value="1"/>
</dbReference>
<dbReference type="InterPro" id="IPR036457">
    <property type="entry name" value="PPM-type-like_dom_sf"/>
</dbReference>
<accession>A0A2W5WQI1</accession>
<evidence type="ECO:0000313" key="2">
    <source>
        <dbReference type="EMBL" id="PZR53212.1"/>
    </source>
</evidence>
<evidence type="ECO:0000259" key="1">
    <source>
        <dbReference type="SMART" id="SM00331"/>
    </source>
</evidence>
<name>A0A2W5WQI1_9MICO</name>
<dbReference type="Gene3D" id="3.60.40.10">
    <property type="entry name" value="PPM-type phosphatase domain"/>
    <property type="match status" value="1"/>
</dbReference>
<dbReference type="RefSeq" id="WP_111251002.1">
    <property type="nucleotide sequence ID" value="NZ_QKWH01000005.1"/>
</dbReference>
<organism evidence="2 3">
    <name type="scientific">Xylanimonas oleitrophica</name>
    <dbReference type="NCBI Taxonomy" id="2607479"/>
    <lineage>
        <taxon>Bacteria</taxon>
        <taxon>Bacillati</taxon>
        <taxon>Actinomycetota</taxon>
        <taxon>Actinomycetes</taxon>
        <taxon>Micrococcales</taxon>
        <taxon>Promicromonosporaceae</taxon>
        <taxon>Xylanimonas</taxon>
    </lineage>
</organism>
<dbReference type="SUPFAM" id="SSF81606">
    <property type="entry name" value="PP2C-like"/>
    <property type="match status" value="1"/>
</dbReference>
<feature type="domain" description="PPM-type phosphatase" evidence="1">
    <location>
        <begin position="149"/>
        <end position="336"/>
    </location>
</feature>
<dbReference type="EMBL" id="QKWH01000005">
    <property type="protein sequence ID" value="PZR53212.1"/>
    <property type="molecule type" value="Genomic_DNA"/>
</dbReference>
<comment type="caution">
    <text evidence="2">The sequence shown here is derived from an EMBL/GenBank/DDBJ whole genome shotgun (WGS) entry which is preliminary data.</text>
</comment>
<protein>
    <recommendedName>
        <fullName evidence="1">PPM-type phosphatase domain-containing protein</fullName>
    </recommendedName>
</protein>
<dbReference type="Gene3D" id="3.30.565.10">
    <property type="entry name" value="Histidine kinase-like ATPase, C-terminal domain"/>
    <property type="match status" value="1"/>
</dbReference>
<dbReference type="InterPro" id="IPR001932">
    <property type="entry name" value="PPM-type_phosphatase-like_dom"/>
</dbReference>
<dbReference type="SUPFAM" id="SSF55874">
    <property type="entry name" value="ATPase domain of HSP90 chaperone/DNA topoisomerase II/histidine kinase"/>
    <property type="match status" value="1"/>
</dbReference>
<dbReference type="PANTHER" id="PTHR35801:SF1">
    <property type="entry name" value="PHOSPHOSERINE PHOSPHATASE RSBX"/>
    <property type="match status" value="1"/>
</dbReference>
<dbReference type="Proteomes" id="UP000248783">
    <property type="component" value="Unassembled WGS sequence"/>
</dbReference>
<gene>
    <name evidence="2" type="ORF">DNL40_08805</name>
</gene>
<evidence type="ECO:0000313" key="3">
    <source>
        <dbReference type="Proteomes" id="UP000248783"/>
    </source>
</evidence>
<reference evidence="2 3" key="1">
    <citation type="submission" date="2018-06" db="EMBL/GenBank/DDBJ databases">
        <title>Whole genome sequencing of a novel hydrocarbon degrading bacterial strain, PW21 isolated from oil contaminated produced water sample.</title>
        <authorList>
            <person name="Nagkirti P."/>
            <person name="Shaikh A."/>
            <person name="Gowdaman V."/>
            <person name="Engineer A.E."/>
            <person name="Dagar S."/>
            <person name="Dhakephalkar P.K."/>
        </authorList>
    </citation>
    <scope>NUCLEOTIDE SEQUENCE [LARGE SCALE GENOMIC DNA]</scope>
    <source>
        <strain evidence="2 3">PW21</strain>
    </source>
</reference>
<dbReference type="Pfam" id="PF13581">
    <property type="entry name" value="HATPase_c_2"/>
    <property type="match status" value="1"/>
</dbReference>
<dbReference type="InterPro" id="IPR003594">
    <property type="entry name" value="HATPase_dom"/>
</dbReference>
<dbReference type="InterPro" id="IPR036890">
    <property type="entry name" value="HATPase_C_sf"/>
</dbReference>